<dbReference type="InterPro" id="IPR003808">
    <property type="entry name" value="Fe-S_metab-assoc_dom"/>
</dbReference>
<dbReference type="EMBL" id="CM017873">
    <property type="protein sequence ID" value="KAG1331390.1"/>
    <property type="molecule type" value="Genomic_DNA"/>
</dbReference>
<gene>
    <name evidence="3" type="ORF">COCNU_02G013580</name>
</gene>
<dbReference type="SUPFAM" id="SSF82649">
    <property type="entry name" value="SufE/NifU"/>
    <property type="match status" value="1"/>
</dbReference>
<dbReference type="Gene3D" id="3.90.1010.10">
    <property type="match status" value="1"/>
</dbReference>
<dbReference type="OrthoDB" id="411584at2759"/>
<accession>A0A8K0I065</accession>
<comment type="caution">
    <text evidence="3">The sequence shown here is derived from an EMBL/GenBank/DDBJ whole genome shotgun (WGS) entry which is preliminary data.</text>
</comment>
<dbReference type="Pfam" id="PF02657">
    <property type="entry name" value="SufE"/>
    <property type="match status" value="1"/>
</dbReference>
<protein>
    <submittedName>
        <fullName evidence="3">Putative SufE-like protein 2, chloroplastic</fullName>
    </submittedName>
</protein>
<dbReference type="AlphaFoldDB" id="A0A8K0I065"/>
<organism evidence="3 4">
    <name type="scientific">Cocos nucifera</name>
    <name type="common">Coconut palm</name>
    <dbReference type="NCBI Taxonomy" id="13894"/>
    <lineage>
        <taxon>Eukaryota</taxon>
        <taxon>Viridiplantae</taxon>
        <taxon>Streptophyta</taxon>
        <taxon>Embryophyta</taxon>
        <taxon>Tracheophyta</taxon>
        <taxon>Spermatophyta</taxon>
        <taxon>Magnoliopsida</taxon>
        <taxon>Liliopsida</taxon>
        <taxon>Arecaceae</taxon>
        <taxon>Arecoideae</taxon>
        <taxon>Cocoseae</taxon>
        <taxon>Attaleinae</taxon>
        <taxon>Cocos</taxon>
    </lineage>
</organism>
<keyword evidence="4" id="KW-1185">Reference proteome</keyword>
<evidence type="ECO:0000313" key="4">
    <source>
        <dbReference type="Proteomes" id="UP000797356"/>
    </source>
</evidence>
<proteinExistence type="inferred from homology"/>
<dbReference type="PANTHER" id="PTHR43597">
    <property type="entry name" value="SULFUR ACCEPTOR PROTEIN CSDE"/>
    <property type="match status" value="1"/>
</dbReference>
<sequence>MRFAADSDSEITKGFCSCLISVLDGALPEEVLEVTPEDFGDLDVVGMPGRANSRVNTWHNVLISMQKRTMALIAGGKGGPTR</sequence>
<evidence type="ECO:0000256" key="1">
    <source>
        <dbReference type="ARBA" id="ARBA00010282"/>
    </source>
</evidence>
<feature type="domain" description="Fe-S metabolism associated" evidence="2">
    <location>
        <begin position="1"/>
        <end position="67"/>
    </location>
</feature>
<reference evidence="3" key="1">
    <citation type="journal article" date="2017" name="Gigascience">
        <title>The genome draft of coconut (Cocos nucifera).</title>
        <authorList>
            <person name="Xiao Y."/>
            <person name="Xu P."/>
            <person name="Fan H."/>
            <person name="Baudouin L."/>
            <person name="Xia W."/>
            <person name="Bocs S."/>
            <person name="Xu J."/>
            <person name="Li Q."/>
            <person name="Guo A."/>
            <person name="Zhou L."/>
            <person name="Li J."/>
            <person name="Wu Y."/>
            <person name="Ma Z."/>
            <person name="Armero A."/>
            <person name="Issali A.E."/>
            <person name="Liu N."/>
            <person name="Peng M."/>
            <person name="Yang Y."/>
        </authorList>
    </citation>
    <scope>NUCLEOTIDE SEQUENCE</scope>
    <source>
        <tissue evidence="3">Spear leaf of Hainan Tall coconut</tissue>
    </source>
</reference>
<dbReference type="Proteomes" id="UP000797356">
    <property type="component" value="Chromosome 2"/>
</dbReference>
<evidence type="ECO:0000259" key="2">
    <source>
        <dbReference type="Pfam" id="PF02657"/>
    </source>
</evidence>
<dbReference type="PANTHER" id="PTHR43597:SF5">
    <property type="entry name" value="SUFE-LIKE PROTEIN 2, CHLOROPLASTIC"/>
    <property type="match status" value="1"/>
</dbReference>
<evidence type="ECO:0000313" key="3">
    <source>
        <dbReference type="EMBL" id="KAG1331390.1"/>
    </source>
</evidence>
<reference evidence="3" key="2">
    <citation type="submission" date="2019-07" db="EMBL/GenBank/DDBJ databases">
        <authorList>
            <person name="Yang Y."/>
            <person name="Bocs S."/>
            <person name="Baudouin L."/>
        </authorList>
    </citation>
    <scope>NUCLEOTIDE SEQUENCE</scope>
    <source>
        <tissue evidence="3">Spear leaf of Hainan Tall coconut</tissue>
    </source>
</reference>
<name>A0A8K0I065_COCNU</name>
<comment type="similarity">
    <text evidence="1">Belongs to the SufE family.</text>
</comment>